<protein>
    <recommendedName>
        <fullName evidence="3">Phage terminase-like protein, large subunit, contains N-terminal HTH domain</fullName>
    </recommendedName>
</protein>
<dbReference type="AlphaFoldDB" id="A0A1C3N4R6"/>
<keyword evidence="2" id="KW-1185">Reference proteome</keyword>
<dbReference type="RefSeq" id="WP_091591424.1">
    <property type="nucleotide sequence ID" value="NZ_JBHRWG010000004.1"/>
</dbReference>
<proteinExistence type="predicted"/>
<evidence type="ECO:0000313" key="1">
    <source>
        <dbReference type="EMBL" id="SBV27555.1"/>
    </source>
</evidence>
<name>A0A1C3N4R6_9ACTN</name>
<dbReference type="OrthoDB" id="3197057at2"/>
<gene>
    <name evidence="1" type="ORF">GA0070620_3079</name>
</gene>
<sequence>MPWRGPNEPGEFPTLGYDVGEWIEENVVIPDGYRMGEPYKLTDEMWTFLVHYYRLYPHAGPWPAPDALRFTGGQLRRSQKWGKDPFGGAIILAEALGPTRFDGWNAAGEPVGAPYPTPLIVCLGTSEDQTDNTWRPLLSSLRNGPLINLRGIDAGETKVTLPGGGKIEPVTTSAKARLGAPLTFLTITESHLFTLQGGYRKVAGAVKRNVAGMDGRWLELTNAWDPTEGSEAQVTAEAGDDRVYVDTIEPQRVDDLTDDEALYAELLRQYGDSARERGGWVNIRGRIMHEVRSPRYMEADRRRFFLNEIVVGESTFVLPEAWDLQARSDDGLRPGDGIALGFDGSKYRDATALIACRISDGHLVQIRVWERPTDAAPDWRVPSTEVDKAVRDTFGAYNVAVMFADPYRWQDYLDAWSALWPDRIVEFPTNVQQRMDKAIERFTTSFAGREFTHDGSEALSRHAKNAVIVKGDRKRPRPGEDELLTTHYLKLAKRGDGMWIDAAVAAVLARSARAHAIEHGWAPKPPSAPPVVVSAGRADAGWETDGLASAGF</sequence>
<dbReference type="EMBL" id="LT598496">
    <property type="protein sequence ID" value="SBV27555.1"/>
    <property type="molecule type" value="Genomic_DNA"/>
</dbReference>
<evidence type="ECO:0008006" key="3">
    <source>
        <dbReference type="Google" id="ProtNLM"/>
    </source>
</evidence>
<organism evidence="1 2">
    <name type="scientific">Micromonospora krabiensis</name>
    <dbReference type="NCBI Taxonomy" id="307121"/>
    <lineage>
        <taxon>Bacteria</taxon>
        <taxon>Bacillati</taxon>
        <taxon>Actinomycetota</taxon>
        <taxon>Actinomycetes</taxon>
        <taxon>Micromonosporales</taxon>
        <taxon>Micromonosporaceae</taxon>
        <taxon>Micromonospora</taxon>
    </lineage>
</organism>
<evidence type="ECO:0000313" key="2">
    <source>
        <dbReference type="Proteomes" id="UP000199393"/>
    </source>
</evidence>
<reference evidence="2" key="1">
    <citation type="submission" date="2016-06" db="EMBL/GenBank/DDBJ databases">
        <authorList>
            <person name="Varghese N."/>
        </authorList>
    </citation>
    <scope>NUCLEOTIDE SEQUENCE [LARGE SCALE GENOMIC DNA]</scope>
    <source>
        <strain evidence="2">DSM 45344</strain>
    </source>
</reference>
<dbReference type="Proteomes" id="UP000199393">
    <property type="component" value="Chromosome I"/>
</dbReference>
<accession>A0A1C3N4R6</accession>
<dbReference type="STRING" id="307121.GA0070620_3079"/>